<evidence type="ECO:0000313" key="2">
    <source>
        <dbReference type="Proteomes" id="UP000244937"/>
    </source>
</evidence>
<dbReference type="OrthoDB" id="9793552at2"/>
<dbReference type="RefSeq" id="WP_108904573.1">
    <property type="nucleotide sequence ID" value="NZ_CP029187.1"/>
</dbReference>
<organism evidence="1 2">
    <name type="scientific">Flavobacterium pallidum</name>
    <dbReference type="NCBI Taxonomy" id="2172098"/>
    <lineage>
        <taxon>Bacteria</taxon>
        <taxon>Pseudomonadati</taxon>
        <taxon>Bacteroidota</taxon>
        <taxon>Flavobacteriia</taxon>
        <taxon>Flavobacteriales</taxon>
        <taxon>Flavobacteriaceae</taxon>
        <taxon>Flavobacterium</taxon>
    </lineage>
</organism>
<dbReference type="Proteomes" id="UP000244937">
    <property type="component" value="Chromosome"/>
</dbReference>
<sequence length="156" mass="17972">MAIYQFTQQQKIPVALDTIWAFISNPENLKEITPPHMGFKIIGGTGQGKIYQGMIIRYIVKPLLGIPLQWVTEITHMKECEYFVDEQRAGPYKLWHHQHKIEAIAGGVLMTDIVSYIPPFGFIGRIANSVLIKKQLQQIFEFRTKAINEKFGPWQD</sequence>
<dbReference type="InterPro" id="IPR023393">
    <property type="entry name" value="START-like_dom_sf"/>
</dbReference>
<name>A0A2S1SKB3_9FLAO</name>
<protein>
    <recommendedName>
        <fullName evidence="3">Cell division inhibitor</fullName>
    </recommendedName>
</protein>
<dbReference type="KEGG" id="fpal:HYN49_13310"/>
<dbReference type="SUPFAM" id="SSF55961">
    <property type="entry name" value="Bet v1-like"/>
    <property type="match status" value="1"/>
</dbReference>
<evidence type="ECO:0008006" key="3">
    <source>
        <dbReference type="Google" id="ProtNLM"/>
    </source>
</evidence>
<reference evidence="1 2" key="1">
    <citation type="submission" date="2018-05" db="EMBL/GenBank/DDBJ databases">
        <title>Genome sequencing of Flavobacterium sp. HYN0049.</title>
        <authorList>
            <person name="Yi H."/>
            <person name="Baek C."/>
        </authorList>
    </citation>
    <scope>NUCLEOTIDE SEQUENCE [LARGE SCALE GENOMIC DNA]</scope>
    <source>
        <strain evidence="1 2">HYN0049</strain>
    </source>
</reference>
<dbReference type="CDD" id="cd07820">
    <property type="entry name" value="SRPBCC_3"/>
    <property type="match status" value="1"/>
</dbReference>
<dbReference type="Gene3D" id="3.30.530.20">
    <property type="match status" value="1"/>
</dbReference>
<accession>A0A2S1SKB3</accession>
<evidence type="ECO:0000313" key="1">
    <source>
        <dbReference type="EMBL" id="AWI26796.1"/>
    </source>
</evidence>
<dbReference type="EMBL" id="CP029187">
    <property type="protein sequence ID" value="AWI26796.1"/>
    <property type="molecule type" value="Genomic_DNA"/>
</dbReference>
<keyword evidence="2" id="KW-1185">Reference proteome</keyword>
<proteinExistence type="predicted"/>
<gene>
    <name evidence="1" type="ORF">HYN49_13310</name>
</gene>
<dbReference type="AlphaFoldDB" id="A0A2S1SKB3"/>